<dbReference type="RefSeq" id="WP_200246769.1">
    <property type="nucleotide sequence ID" value="NZ_NRRY01000033.1"/>
</dbReference>
<name>A0A9X1B603_9GAMM</name>
<dbReference type="AlphaFoldDB" id="A0A9X1B603"/>
<dbReference type="EMBL" id="NRRY01000033">
    <property type="protein sequence ID" value="MBK1620177.1"/>
    <property type="molecule type" value="Genomic_DNA"/>
</dbReference>
<evidence type="ECO:0000313" key="2">
    <source>
        <dbReference type="Proteomes" id="UP001138768"/>
    </source>
</evidence>
<sequence>MTPAIYRLFGDDVWHVDVVVARPEDREFMLPIYVTEQAFQDGWRPTLGEYVNGLAWVQGWMVTG</sequence>
<organism evidence="1 2">
    <name type="scientific">Lamprobacter modestohalophilus</name>
    <dbReference type="NCBI Taxonomy" id="1064514"/>
    <lineage>
        <taxon>Bacteria</taxon>
        <taxon>Pseudomonadati</taxon>
        <taxon>Pseudomonadota</taxon>
        <taxon>Gammaproteobacteria</taxon>
        <taxon>Chromatiales</taxon>
        <taxon>Chromatiaceae</taxon>
        <taxon>Lamprobacter</taxon>
    </lineage>
</organism>
<proteinExistence type="predicted"/>
<comment type="caution">
    <text evidence="1">The sequence shown here is derived from an EMBL/GenBank/DDBJ whole genome shotgun (WGS) entry which is preliminary data.</text>
</comment>
<protein>
    <submittedName>
        <fullName evidence="1">Uncharacterized protein</fullName>
    </submittedName>
</protein>
<keyword evidence="2" id="KW-1185">Reference proteome</keyword>
<evidence type="ECO:0000313" key="1">
    <source>
        <dbReference type="EMBL" id="MBK1620177.1"/>
    </source>
</evidence>
<gene>
    <name evidence="1" type="ORF">CKO42_17365</name>
</gene>
<dbReference type="Proteomes" id="UP001138768">
    <property type="component" value="Unassembled WGS sequence"/>
</dbReference>
<accession>A0A9X1B603</accession>
<reference evidence="1 2" key="1">
    <citation type="journal article" date="2020" name="Microorganisms">
        <title>Osmotic Adaptation and Compatible Solute Biosynthesis of Phototrophic Bacteria as Revealed from Genome Analyses.</title>
        <authorList>
            <person name="Imhoff J.F."/>
            <person name="Rahn T."/>
            <person name="Kunzel S."/>
            <person name="Keller A."/>
            <person name="Neulinger S.C."/>
        </authorList>
    </citation>
    <scope>NUCLEOTIDE SEQUENCE [LARGE SCALE GENOMIC DNA]</scope>
    <source>
        <strain evidence="1 2">DSM 25653</strain>
    </source>
</reference>